<feature type="compositionally biased region" description="Polar residues" evidence="8">
    <location>
        <begin position="224"/>
        <end position="238"/>
    </location>
</feature>
<dbReference type="EMBL" id="CAJPEX010001969">
    <property type="protein sequence ID" value="CAG0920302.1"/>
    <property type="molecule type" value="Genomic_DNA"/>
</dbReference>
<evidence type="ECO:0000256" key="2">
    <source>
        <dbReference type="ARBA" id="ARBA00001911"/>
    </source>
</evidence>
<dbReference type="Gene3D" id="3.40.50.720">
    <property type="entry name" value="NAD(P)-binding Rossmann-like Domain"/>
    <property type="match status" value="1"/>
</dbReference>
<dbReference type="Proteomes" id="UP000678499">
    <property type="component" value="Unassembled WGS sequence"/>
</dbReference>
<evidence type="ECO:0000256" key="8">
    <source>
        <dbReference type="SAM" id="MobiDB-lite"/>
    </source>
</evidence>
<evidence type="ECO:0000259" key="9">
    <source>
        <dbReference type="Pfam" id="PF01658"/>
    </source>
</evidence>
<dbReference type="Pfam" id="PF07994">
    <property type="entry name" value="NAD_binding_5"/>
    <property type="match status" value="1"/>
</dbReference>
<dbReference type="EMBL" id="OA884006">
    <property type="protein sequence ID" value="CAD7280150.1"/>
    <property type="molecule type" value="Genomic_DNA"/>
</dbReference>
<comment type="cofactor">
    <cofactor evidence="2">
        <name>NAD(+)</name>
        <dbReference type="ChEBI" id="CHEBI:57540"/>
    </cofactor>
</comment>
<dbReference type="InterPro" id="IPR036291">
    <property type="entry name" value="NAD(P)-bd_dom_sf"/>
</dbReference>
<organism evidence="10">
    <name type="scientific">Notodromas monacha</name>
    <dbReference type="NCBI Taxonomy" id="399045"/>
    <lineage>
        <taxon>Eukaryota</taxon>
        <taxon>Metazoa</taxon>
        <taxon>Ecdysozoa</taxon>
        <taxon>Arthropoda</taxon>
        <taxon>Crustacea</taxon>
        <taxon>Oligostraca</taxon>
        <taxon>Ostracoda</taxon>
        <taxon>Podocopa</taxon>
        <taxon>Podocopida</taxon>
        <taxon>Cypridocopina</taxon>
        <taxon>Cypridoidea</taxon>
        <taxon>Cyprididae</taxon>
        <taxon>Notodromas</taxon>
    </lineage>
</organism>
<dbReference type="SUPFAM" id="SSF55347">
    <property type="entry name" value="Glyceraldehyde-3-phosphate dehydrogenase-like, C-terminal domain"/>
    <property type="match status" value="1"/>
</dbReference>
<keyword evidence="6" id="KW-0398">Inositol biosynthesis</keyword>
<dbReference type="GO" id="GO:0004512">
    <property type="term" value="F:inositol-3-phosphate synthase activity"/>
    <property type="evidence" value="ECO:0007669"/>
    <property type="project" value="UniProtKB-EC"/>
</dbReference>
<protein>
    <recommendedName>
        <fullName evidence="5">inositol-3-phosphate synthase</fullName>
        <ecNumber evidence="5">5.5.1.4</ecNumber>
    </recommendedName>
</protein>
<dbReference type="Pfam" id="PF01658">
    <property type="entry name" value="Inos-1-P_synth"/>
    <property type="match status" value="1"/>
</dbReference>
<comment type="function">
    <text evidence="7">Key enzyme in myo-inositol biosynthesis pathway that catalyzes the conversion of glucose 6-phosphate to 1-myo-inositol 1-phosphate in a NAD-dependent manner. Rate-limiting enzyme in the synthesis of all inositol-containing compounds.</text>
</comment>
<evidence type="ECO:0000313" key="10">
    <source>
        <dbReference type="EMBL" id="CAD7280150.1"/>
    </source>
</evidence>
<reference evidence="10" key="1">
    <citation type="submission" date="2020-11" db="EMBL/GenBank/DDBJ databases">
        <authorList>
            <person name="Tran Van P."/>
        </authorList>
    </citation>
    <scope>NUCLEOTIDE SEQUENCE</scope>
</reference>
<sequence length="909" mass="100344">MIAEDTLHVFGVLSNRDNPALRSWHDAGNIPMETEEVDDEVPNLSEIACLDEPLRHEEVKESSASGSDIVDKSDEPLLERRNLVEVISNVEIENDVLSAVSAGSLQSSPVFVEFHEASKLSLPEEALGKLPTKQLHYSSSSPNLNFPSDDCSLKSETLEIKKVTLAEFADVPKSDEEALFIKGIPDLKTEIDELKVEMEEPQRSSPVLDCLEEGNCVPEEASKTRQVMDSVRSSSPGSNPMPDGSLLESESLHIKDMTSSGSDVNKTLSGNGGIPSVELDIYELSADSADARKSSLSQGAFDLPPVKDLVRSSSFTISNSTSDGCALKKFSSDEHLPAAKKFDFGNDGEILERVNLQSLACQISECELMLRSLEPSINDADARARVDRWKRAVYDGKFRCTRLLLQLFLGKDLESKKRSPRLIAPTPLKRTFDSIRPFHVLCQWGILPGIEILYDVAERYSIPTQCSKFHKLDSFFRTHVMSEFCLNLDIGMLKCLSTVPSVSDGKLDIDVFDPECVAFIEAWATSLQCRQVSKFNRRTLTHDIFASEGFFHLAPDPRWEMLQSDQDSEVFAEIDKYYVDSGPSSVSSEPPPVSQILCREEKLDNIVAEHVSRAMENLNLGDAGWNLGTFFHLFAGVAYHILYSLLSGRPVVIAGIESSESNVVERVVCCTNLQKLAKVGLLMFGWCSDNGSTLTATLMANQNWILWRSQTANQLANFLGSLLLSSTVSVGSSRAAKSDSSGRILADAVDRAQVLEPENCVTRCLLCGLPTRLVDFLVGAGLRPMAIPSYNHWSNNDDQNLSEAAQFCAKELCETNVVDGQSLMGSDHLVVIKYVPAIGDSKQVLDESETDFFQGGRRTFSMNKMCARTLCQPPPLILDLAEFLTQVKTAKDNIFRSMNVVLSLLKENK</sequence>
<dbReference type="InterPro" id="IPR013021">
    <property type="entry name" value="Myo-inos-1-P_Synthase_GAPDH"/>
</dbReference>
<dbReference type="PANTHER" id="PTHR11510">
    <property type="entry name" value="MYO-INOSITOL-1 PHOSPHATE SYNTHASE"/>
    <property type="match status" value="1"/>
</dbReference>
<evidence type="ECO:0000256" key="5">
    <source>
        <dbReference type="ARBA" id="ARBA00012125"/>
    </source>
</evidence>
<name>A0A7R9BU92_9CRUS</name>
<evidence type="ECO:0000256" key="1">
    <source>
        <dbReference type="ARBA" id="ARBA00000113"/>
    </source>
</evidence>
<comment type="catalytic activity">
    <reaction evidence="1">
        <text>D-glucose 6-phosphate = 1D-myo-inositol 3-phosphate</text>
        <dbReference type="Rhea" id="RHEA:10716"/>
        <dbReference type="ChEBI" id="CHEBI:58401"/>
        <dbReference type="ChEBI" id="CHEBI:61548"/>
        <dbReference type="EC" id="5.5.1.4"/>
    </reaction>
</comment>
<evidence type="ECO:0000256" key="4">
    <source>
        <dbReference type="ARBA" id="ARBA00010813"/>
    </source>
</evidence>
<feature type="region of interest" description="Disordered" evidence="8">
    <location>
        <begin position="218"/>
        <end position="246"/>
    </location>
</feature>
<dbReference type="OrthoDB" id="2887at2759"/>
<evidence type="ECO:0000313" key="11">
    <source>
        <dbReference type="Proteomes" id="UP000678499"/>
    </source>
</evidence>
<dbReference type="Gene3D" id="3.30.360.10">
    <property type="entry name" value="Dihydrodipicolinate Reductase, domain 2"/>
    <property type="match status" value="1"/>
</dbReference>
<dbReference type="InterPro" id="IPR002587">
    <property type="entry name" value="Myo-inos-1-P_Synthase"/>
</dbReference>
<dbReference type="AlphaFoldDB" id="A0A7R9BU92"/>
<proteinExistence type="inferred from homology"/>
<evidence type="ECO:0000256" key="3">
    <source>
        <dbReference type="ARBA" id="ARBA00005117"/>
    </source>
</evidence>
<keyword evidence="11" id="KW-1185">Reference proteome</keyword>
<gene>
    <name evidence="10" type="ORF">NMOB1V02_LOCUS7813</name>
</gene>
<evidence type="ECO:0000256" key="6">
    <source>
        <dbReference type="ARBA" id="ARBA00022550"/>
    </source>
</evidence>
<dbReference type="SUPFAM" id="SSF51735">
    <property type="entry name" value="NAD(P)-binding Rossmann-fold domains"/>
    <property type="match status" value="1"/>
</dbReference>
<dbReference type="EC" id="5.5.1.4" evidence="5"/>
<dbReference type="UniPathway" id="UPA00823">
    <property type="reaction ID" value="UER00787"/>
</dbReference>
<evidence type="ECO:0000256" key="7">
    <source>
        <dbReference type="ARBA" id="ARBA00025559"/>
    </source>
</evidence>
<comment type="similarity">
    <text evidence="4">Belongs to the myo-inositol 1-phosphate synthase family.</text>
</comment>
<feature type="domain" description="Myo-inositol-1-phosphate synthase GAPDH-like" evidence="9">
    <location>
        <begin position="771"/>
        <end position="865"/>
    </location>
</feature>
<dbReference type="GO" id="GO:0006021">
    <property type="term" value="P:inositol biosynthetic process"/>
    <property type="evidence" value="ECO:0007669"/>
    <property type="project" value="UniProtKB-UniPathway"/>
</dbReference>
<accession>A0A7R9BU92</accession>
<comment type="pathway">
    <text evidence="3">Polyol metabolism; myo-inositol biosynthesis; myo-inositol from D-glucose 6-phosphate: step 1/2.</text>
</comment>
<dbReference type="GO" id="GO:0008654">
    <property type="term" value="P:phospholipid biosynthetic process"/>
    <property type="evidence" value="ECO:0007669"/>
    <property type="project" value="InterPro"/>
</dbReference>